<dbReference type="RefSeq" id="WP_011699522.1">
    <property type="nucleotide sequence ID" value="NC_008554.1"/>
</dbReference>
<evidence type="ECO:0000256" key="5">
    <source>
        <dbReference type="ARBA" id="ARBA00038058"/>
    </source>
</evidence>
<evidence type="ECO:0000313" key="9">
    <source>
        <dbReference type="EMBL" id="ABK18355.1"/>
    </source>
</evidence>
<keyword evidence="9" id="KW-0347">Helicase</keyword>
<dbReference type="Proteomes" id="UP000001784">
    <property type="component" value="Chromosome"/>
</dbReference>
<dbReference type="OrthoDB" id="9805194at2"/>
<evidence type="ECO:0000256" key="3">
    <source>
        <dbReference type="ARBA" id="ARBA00022801"/>
    </source>
</evidence>
<reference evidence="9 10" key="1">
    <citation type="submission" date="2006-10" db="EMBL/GenBank/DDBJ databases">
        <title>Complete sequence of Syntrophobacter fumaroxidans MPOB.</title>
        <authorList>
            <consortium name="US DOE Joint Genome Institute"/>
            <person name="Copeland A."/>
            <person name="Lucas S."/>
            <person name="Lapidus A."/>
            <person name="Barry K."/>
            <person name="Detter J.C."/>
            <person name="Glavina del Rio T."/>
            <person name="Hammon N."/>
            <person name="Israni S."/>
            <person name="Pitluck S."/>
            <person name="Goltsman E.G."/>
            <person name="Martinez M."/>
            <person name="Schmutz J."/>
            <person name="Larimer F."/>
            <person name="Land M."/>
            <person name="Hauser L."/>
            <person name="Kyrpides N."/>
            <person name="Kim E."/>
            <person name="Boone D.R."/>
            <person name="Brockman F."/>
            <person name="Culley D."/>
            <person name="Ferry J."/>
            <person name="Gunsalus R."/>
            <person name="McInerney M.J."/>
            <person name="Morrison M."/>
            <person name="Plugge C."/>
            <person name="Rohlin L."/>
            <person name="Scholten J."/>
            <person name="Sieber J."/>
            <person name="Stams A.J.M."/>
            <person name="Worm P."/>
            <person name="Henstra A.M."/>
            <person name="Richardson P."/>
        </authorList>
    </citation>
    <scope>NUCLEOTIDE SEQUENCE [LARGE SCALE GENOMIC DNA]</scope>
    <source>
        <strain evidence="10">DSM 10017 / MPOB</strain>
    </source>
</reference>
<dbReference type="InParanoid" id="A0LLQ3"/>
<dbReference type="GO" id="GO:0016818">
    <property type="term" value="F:hydrolase activity, acting on acid anhydrides, in phosphorus-containing anhydrides"/>
    <property type="evidence" value="ECO:0007669"/>
    <property type="project" value="InterPro"/>
</dbReference>
<evidence type="ECO:0000256" key="1">
    <source>
        <dbReference type="ARBA" id="ARBA00001966"/>
    </source>
</evidence>
<dbReference type="InterPro" id="IPR011545">
    <property type="entry name" value="DEAD/DEAH_box_helicase_dom"/>
</dbReference>
<name>A0LLQ3_SYNFM</name>
<dbReference type="GO" id="GO:0043139">
    <property type="term" value="F:5'-3' DNA helicase activity"/>
    <property type="evidence" value="ECO:0007669"/>
    <property type="project" value="UniProtKB-EC"/>
</dbReference>
<keyword evidence="4" id="KW-0067">ATP-binding</keyword>
<keyword evidence="3" id="KW-0378">Hydrolase</keyword>
<dbReference type="GO" id="GO:0003676">
    <property type="term" value="F:nucleic acid binding"/>
    <property type="evidence" value="ECO:0007669"/>
    <property type="project" value="InterPro"/>
</dbReference>
<dbReference type="STRING" id="335543.Sfum_2677"/>
<dbReference type="GO" id="GO:0006281">
    <property type="term" value="P:DNA repair"/>
    <property type="evidence" value="ECO:0007669"/>
    <property type="project" value="TreeGrafter"/>
</dbReference>
<dbReference type="KEGG" id="sfu:Sfum_2677"/>
<keyword evidence="10" id="KW-1185">Reference proteome</keyword>
<dbReference type="HOGENOM" id="CLU_012117_2_0_7"/>
<dbReference type="AlphaFoldDB" id="A0LLQ3"/>
<evidence type="ECO:0000259" key="8">
    <source>
        <dbReference type="PROSITE" id="PS51193"/>
    </source>
</evidence>
<feature type="domain" description="Helicase ATP-binding" evidence="8">
    <location>
        <begin position="10"/>
        <end position="278"/>
    </location>
</feature>
<dbReference type="InterPro" id="IPR014001">
    <property type="entry name" value="Helicase_ATP-bd"/>
</dbReference>
<dbReference type="SUPFAM" id="SSF52540">
    <property type="entry name" value="P-loop containing nucleoside triphosphate hydrolases"/>
    <property type="match status" value="2"/>
</dbReference>
<dbReference type="FunCoup" id="A0LLQ3">
    <property type="interactions" value="179"/>
</dbReference>
<evidence type="ECO:0000256" key="7">
    <source>
        <dbReference type="ARBA" id="ARBA00048954"/>
    </source>
</evidence>
<dbReference type="PANTHER" id="PTHR11472:SF34">
    <property type="entry name" value="REGULATOR OF TELOMERE ELONGATION HELICASE 1"/>
    <property type="match status" value="1"/>
</dbReference>
<evidence type="ECO:0000256" key="4">
    <source>
        <dbReference type="ARBA" id="ARBA00022840"/>
    </source>
</evidence>
<dbReference type="InterPro" id="IPR006555">
    <property type="entry name" value="ATP-dep_Helicase_C"/>
</dbReference>
<dbReference type="SMART" id="SM00487">
    <property type="entry name" value="DEXDc"/>
    <property type="match status" value="1"/>
</dbReference>
<dbReference type="InterPro" id="IPR027417">
    <property type="entry name" value="P-loop_NTPase"/>
</dbReference>
<keyword evidence="2" id="KW-0547">Nucleotide-binding</keyword>
<organism evidence="9 10">
    <name type="scientific">Syntrophobacter fumaroxidans (strain DSM 10017 / MPOB)</name>
    <dbReference type="NCBI Taxonomy" id="335543"/>
    <lineage>
        <taxon>Bacteria</taxon>
        <taxon>Pseudomonadati</taxon>
        <taxon>Thermodesulfobacteriota</taxon>
        <taxon>Syntrophobacteria</taxon>
        <taxon>Syntrophobacterales</taxon>
        <taxon>Syntrophobacteraceae</taxon>
        <taxon>Syntrophobacter</taxon>
    </lineage>
</organism>
<comment type="similarity">
    <text evidence="5">Belongs to the helicase family. DinG subfamily.</text>
</comment>
<gene>
    <name evidence="9" type="ordered locus">Sfum_2677</name>
</gene>
<dbReference type="Pfam" id="PF13307">
    <property type="entry name" value="Helicase_C_2"/>
    <property type="match status" value="1"/>
</dbReference>
<evidence type="ECO:0000313" key="10">
    <source>
        <dbReference type="Proteomes" id="UP000001784"/>
    </source>
</evidence>
<dbReference type="InterPro" id="IPR045028">
    <property type="entry name" value="DinG/Rad3-like"/>
</dbReference>
<evidence type="ECO:0000256" key="6">
    <source>
        <dbReference type="ARBA" id="ARBA00044969"/>
    </source>
</evidence>
<dbReference type="Gene3D" id="3.40.50.300">
    <property type="entry name" value="P-loop containing nucleotide triphosphate hydrolases"/>
    <property type="match status" value="2"/>
</dbReference>
<comment type="catalytic activity">
    <reaction evidence="7">
        <text>ATP + H2O = ADP + phosphate + H(+)</text>
        <dbReference type="Rhea" id="RHEA:13065"/>
        <dbReference type="ChEBI" id="CHEBI:15377"/>
        <dbReference type="ChEBI" id="CHEBI:15378"/>
        <dbReference type="ChEBI" id="CHEBI:30616"/>
        <dbReference type="ChEBI" id="CHEBI:43474"/>
        <dbReference type="ChEBI" id="CHEBI:456216"/>
        <dbReference type="EC" id="5.6.2.3"/>
    </reaction>
</comment>
<dbReference type="eggNOG" id="COG1199">
    <property type="taxonomic scope" value="Bacteria"/>
</dbReference>
<dbReference type="EC" id="5.6.2.3" evidence="6"/>
<comment type="cofactor">
    <cofactor evidence="1">
        <name>[4Fe-4S] cluster</name>
        <dbReference type="ChEBI" id="CHEBI:49883"/>
    </cofactor>
</comment>
<sequence length="646" mass="73469">MRRYFGPDGLLAENVTHFEFRPSQLEMAEAVLEALGARSPLVVEAGTGTGKTWAYLVPAILSGKRTVVSTGTKTLQDQILDQDIPFLKRTVYPKLRAVCLKGRGNYLCHRRFKDFSYQPTLWNKDEAKLWSRFQKWATRTRTGDRAEISWLPDQFHTWNEVCSAGEHCLGQQCSDVQRCFVTRLRAEAAQAHLVVVNHHLFFADLALRDKADTGVLPEYDAVIFDEAHQLEDVMGQYFGIQFNSYGLMELTRVLQREFKKETGASHRFHDARRIVQQLEVLNRLLHRHLFEVRGSQGRFPLDMSRMGKNFVQSCNQLIHALDELAPMIAPAEDLPLSFEAYHRRASDLSGAVRMLLAQEDESLVYWYEVGQNALFLNATPIEVCSIFRRRVLTPNRPVILTSATLSVAGSFDFVRQSLGIAPDSKSIRLPSPFAYAEQTMLYIPRRFPAPNEHDFCRQIAEQSVEILLKTRGRALFLFTSYRNMNEVHQLLRDRLPYPILVQGQKPKRALLAEFKESIGSVLFATSSFRQGIDVPGEALSCLLIDKLPFEVPDDPLAAARMDFITRQGKSSFFGYQVPRAVIQLKQGVGRLIRSSSDRGLIVIFDVRLLQKNYGQIFLKSLPPCRLVHQLDAIDEFQWGPSGISSS</sequence>
<accession>A0LLQ3</accession>
<dbReference type="Pfam" id="PF00270">
    <property type="entry name" value="DEAD"/>
    <property type="match status" value="1"/>
</dbReference>
<dbReference type="GO" id="GO:0005524">
    <property type="term" value="F:ATP binding"/>
    <property type="evidence" value="ECO:0007669"/>
    <property type="project" value="UniProtKB-KW"/>
</dbReference>
<dbReference type="PANTHER" id="PTHR11472">
    <property type="entry name" value="DNA REPAIR DEAD HELICASE RAD3/XP-D SUBFAMILY MEMBER"/>
    <property type="match status" value="1"/>
</dbReference>
<proteinExistence type="inferred from homology"/>
<dbReference type="PROSITE" id="PS51193">
    <property type="entry name" value="HELICASE_ATP_BIND_2"/>
    <property type="match status" value="1"/>
</dbReference>
<dbReference type="SMART" id="SM00491">
    <property type="entry name" value="HELICc2"/>
    <property type="match status" value="1"/>
</dbReference>
<protein>
    <recommendedName>
        <fullName evidence="6">DNA 5'-3' helicase</fullName>
        <ecNumber evidence="6">5.6.2.3</ecNumber>
    </recommendedName>
</protein>
<dbReference type="InterPro" id="IPR014013">
    <property type="entry name" value="Helic_SF1/SF2_ATP-bd_DinG/Rad3"/>
</dbReference>
<dbReference type="EMBL" id="CP000478">
    <property type="protein sequence ID" value="ABK18355.1"/>
    <property type="molecule type" value="Genomic_DNA"/>
</dbReference>
<evidence type="ECO:0000256" key="2">
    <source>
        <dbReference type="ARBA" id="ARBA00022741"/>
    </source>
</evidence>